<protein>
    <submittedName>
        <fullName evidence="1">Uncharacterized protein</fullName>
    </submittedName>
</protein>
<gene>
    <name evidence="1" type="ORF">WSS_A15169</name>
</gene>
<evidence type="ECO:0000313" key="1">
    <source>
        <dbReference type="EMBL" id="EKT81844.1"/>
    </source>
</evidence>
<evidence type="ECO:0000313" key="2">
    <source>
        <dbReference type="Proteomes" id="UP000005951"/>
    </source>
</evidence>
<dbReference type="Proteomes" id="UP000005951">
    <property type="component" value="Unassembled WGS sequence"/>
</dbReference>
<comment type="caution">
    <text evidence="1">The sequence shown here is derived from an EMBL/GenBank/DDBJ whole genome shotgun (WGS) entry which is preliminary data.</text>
</comment>
<sequence length="82" mass="8836">MNRKQDSIPVQRQADAYTINQAADLLGADTDDVIDSAGLTLGELELGAVEIGLSVTDYRNVPVLRAHELAVIASRLDAQPYL</sequence>
<dbReference type="RefSeq" id="WP_005257039.1">
    <property type="nucleotide sequence ID" value="NZ_AJYC02000047.1"/>
</dbReference>
<accession>K8XKA2</accession>
<dbReference type="EMBL" id="AJYC02000047">
    <property type="protein sequence ID" value="EKT81844.1"/>
    <property type="molecule type" value="Genomic_DNA"/>
</dbReference>
<dbReference type="AlphaFoldDB" id="K8XKA2"/>
<organism evidence="1 2">
    <name type="scientific">Rhodococcus opacus M213</name>
    <dbReference type="NCBI Taxonomy" id="1129896"/>
    <lineage>
        <taxon>Bacteria</taxon>
        <taxon>Bacillati</taxon>
        <taxon>Actinomycetota</taxon>
        <taxon>Actinomycetes</taxon>
        <taxon>Mycobacteriales</taxon>
        <taxon>Nocardiaceae</taxon>
        <taxon>Rhodococcus</taxon>
    </lineage>
</organism>
<reference evidence="1 2" key="1">
    <citation type="journal article" date="2013" name="Genome Announc.">
        <title>Draft Genome Sequence of Rhodococcus opacus Strain M213 Shows a Diverse Catabolic Potential.</title>
        <authorList>
            <person name="Pathak A."/>
            <person name="Green S.J."/>
            <person name="Ogram A."/>
            <person name="Chauhan A."/>
        </authorList>
    </citation>
    <scope>NUCLEOTIDE SEQUENCE [LARGE SCALE GENOMIC DNA]</scope>
    <source>
        <strain evidence="1 2">M213</strain>
    </source>
</reference>
<proteinExistence type="predicted"/>
<name>K8XKA2_RHOOP</name>